<evidence type="ECO:0000313" key="1">
    <source>
        <dbReference type="Proteomes" id="UP000813463"/>
    </source>
</evidence>
<protein>
    <submittedName>
        <fullName evidence="2">Cell number regulator 10 isoform X1</fullName>
    </submittedName>
</protein>
<accession>A0ABM3RM48</accession>
<gene>
    <name evidence="2" type="primary">LOC110786876</name>
</gene>
<dbReference type="Proteomes" id="UP000813463">
    <property type="component" value="Chromosome 1"/>
</dbReference>
<evidence type="ECO:0000313" key="2">
    <source>
        <dbReference type="RefSeq" id="XP_056696684.1"/>
    </source>
</evidence>
<name>A0ABM3RM48_SPIOL</name>
<sequence>MKPQQQPAMGIPVGETNAPPFAPMNQPGGGAVRDFSTGLCDCCSDLPLCCLTCWCPCITFGRIAKIVDKGSSSCGVSGALYSLVMVVTGCQYNGYIHAQYGIPEDSCGDCCIHFCCESCALCQEYRELEAKPRHASSFDARWHDPLSWINIMCGRFEEYYYCIQVLIYYANSPFEFCINTLVQGRTCKFDVNSEQNIGFFCHLTP</sequence>
<dbReference type="GeneID" id="110786876"/>
<organism evidence="1 2">
    <name type="scientific">Spinacia oleracea</name>
    <name type="common">Spinach</name>
    <dbReference type="NCBI Taxonomy" id="3562"/>
    <lineage>
        <taxon>Eukaryota</taxon>
        <taxon>Viridiplantae</taxon>
        <taxon>Streptophyta</taxon>
        <taxon>Embryophyta</taxon>
        <taxon>Tracheophyta</taxon>
        <taxon>Spermatophyta</taxon>
        <taxon>Magnoliopsida</taxon>
        <taxon>eudicotyledons</taxon>
        <taxon>Gunneridae</taxon>
        <taxon>Pentapetalae</taxon>
        <taxon>Caryophyllales</taxon>
        <taxon>Chenopodiaceae</taxon>
        <taxon>Chenopodioideae</taxon>
        <taxon>Anserineae</taxon>
        <taxon>Spinacia</taxon>
    </lineage>
</organism>
<keyword evidence="1" id="KW-1185">Reference proteome</keyword>
<proteinExistence type="predicted"/>
<reference evidence="1" key="1">
    <citation type="journal article" date="2021" name="Nat. Commun.">
        <title>Genomic analyses provide insights into spinach domestication and the genetic basis of agronomic traits.</title>
        <authorList>
            <person name="Cai X."/>
            <person name="Sun X."/>
            <person name="Xu C."/>
            <person name="Sun H."/>
            <person name="Wang X."/>
            <person name="Ge C."/>
            <person name="Zhang Z."/>
            <person name="Wang Q."/>
            <person name="Fei Z."/>
            <person name="Jiao C."/>
            <person name="Wang Q."/>
        </authorList>
    </citation>
    <scope>NUCLEOTIDE SEQUENCE [LARGE SCALE GENOMIC DNA]</scope>
    <source>
        <strain evidence="1">cv. Varoflay</strain>
    </source>
</reference>
<dbReference type="PANTHER" id="PTHR15907">
    <property type="entry name" value="DUF614 FAMILY PROTEIN-RELATED"/>
    <property type="match status" value="1"/>
</dbReference>
<dbReference type="Pfam" id="PF04749">
    <property type="entry name" value="PLAC8"/>
    <property type="match status" value="1"/>
</dbReference>
<dbReference type="RefSeq" id="XP_056696684.1">
    <property type="nucleotide sequence ID" value="XM_056840706.1"/>
</dbReference>
<dbReference type="NCBIfam" id="TIGR01571">
    <property type="entry name" value="A_thal_Cys_rich"/>
    <property type="match status" value="1"/>
</dbReference>
<dbReference type="InterPro" id="IPR006461">
    <property type="entry name" value="PLAC_motif_containing"/>
</dbReference>
<reference evidence="2" key="2">
    <citation type="submission" date="2025-08" db="UniProtKB">
        <authorList>
            <consortium name="RefSeq"/>
        </authorList>
    </citation>
    <scope>IDENTIFICATION</scope>
    <source>
        <tissue evidence="2">Leaf</tissue>
    </source>
</reference>